<keyword evidence="3" id="KW-1185">Reference proteome</keyword>
<comment type="caution">
    <text evidence="2">The sequence shown here is derived from an EMBL/GenBank/DDBJ whole genome shotgun (WGS) entry which is preliminary data.</text>
</comment>
<evidence type="ECO:0000313" key="3">
    <source>
        <dbReference type="Proteomes" id="UP000297776"/>
    </source>
</evidence>
<dbReference type="AlphaFoldDB" id="A0A4Y8LIX2"/>
<dbReference type="OrthoDB" id="2454814at2"/>
<dbReference type="EMBL" id="SORX01000002">
    <property type="protein sequence ID" value="TFE02946.1"/>
    <property type="molecule type" value="Genomic_DNA"/>
</dbReference>
<proteinExistence type="predicted"/>
<accession>A0A4Y8LIX2</accession>
<protein>
    <submittedName>
        <fullName evidence="2">Uncharacterized protein</fullName>
    </submittedName>
</protein>
<name>A0A4Y8LIX2_9BACL</name>
<dbReference type="Proteomes" id="UP000297776">
    <property type="component" value="Unassembled WGS sequence"/>
</dbReference>
<organism evidence="2 3">
    <name type="scientific">Jeotgalibacillus salarius</name>
    <dbReference type="NCBI Taxonomy" id="546023"/>
    <lineage>
        <taxon>Bacteria</taxon>
        <taxon>Bacillati</taxon>
        <taxon>Bacillota</taxon>
        <taxon>Bacilli</taxon>
        <taxon>Bacillales</taxon>
        <taxon>Caryophanaceae</taxon>
        <taxon>Jeotgalibacillus</taxon>
    </lineage>
</organism>
<sequence>MSKDNKFNDQPDRIKSDKKNILDRHEDEKFTDPVPVEDQKIDQKNEKKKRNSQSDSSSEGLLDTEK</sequence>
<feature type="region of interest" description="Disordered" evidence="1">
    <location>
        <begin position="1"/>
        <end position="66"/>
    </location>
</feature>
<reference evidence="2 3" key="1">
    <citation type="submission" date="2019-03" db="EMBL/GenBank/DDBJ databases">
        <authorList>
            <person name="Yang Y."/>
        </authorList>
    </citation>
    <scope>NUCLEOTIDE SEQUENCE [LARGE SCALE GENOMIC DNA]</scope>
    <source>
        <strain evidence="2 3">ASL-1</strain>
    </source>
</reference>
<gene>
    <name evidence="2" type="ORF">E2626_03820</name>
</gene>
<dbReference type="RefSeq" id="WP_134379848.1">
    <property type="nucleotide sequence ID" value="NZ_SORX01000002.1"/>
</dbReference>
<evidence type="ECO:0000313" key="2">
    <source>
        <dbReference type="EMBL" id="TFE02946.1"/>
    </source>
</evidence>
<evidence type="ECO:0000256" key="1">
    <source>
        <dbReference type="SAM" id="MobiDB-lite"/>
    </source>
</evidence>
<feature type="compositionally biased region" description="Basic and acidic residues" evidence="1">
    <location>
        <begin position="1"/>
        <end position="45"/>
    </location>
</feature>